<dbReference type="GO" id="GO:0016020">
    <property type="term" value="C:membrane"/>
    <property type="evidence" value="ECO:0007669"/>
    <property type="project" value="UniProtKB-SubCell"/>
</dbReference>
<dbReference type="PANTHER" id="PTHR43847">
    <property type="entry name" value="BLL3993 PROTEIN"/>
    <property type="match status" value="1"/>
</dbReference>
<reference evidence="6 7" key="1">
    <citation type="submission" date="2018-07" db="EMBL/GenBank/DDBJ databases">
        <title>Chitinophaga K2CV101002-2 sp. nov., isolated from a monsoon evergreen broad-leaved forest soil.</title>
        <authorList>
            <person name="Lv Y."/>
        </authorList>
    </citation>
    <scope>NUCLEOTIDE SEQUENCE [LARGE SCALE GENOMIC DNA]</scope>
    <source>
        <strain evidence="6 7">GDMCC 1.1288</strain>
    </source>
</reference>
<gene>
    <name evidence="6" type="ORF">DVR12_23105</name>
</gene>
<evidence type="ECO:0000256" key="4">
    <source>
        <dbReference type="ARBA" id="ARBA00023136"/>
    </source>
</evidence>
<evidence type="ECO:0000256" key="3">
    <source>
        <dbReference type="ARBA" id="ARBA00022989"/>
    </source>
</evidence>
<evidence type="ECO:0000256" key="5">
    <source>
        <dbReference type="SAM" id="Phobius"/>
    </source>
</evidence>
<dbReference type="InterPro" id="IPR007269">
    <property type="entry name" value="ICMT_MeTrfase"/>
</dbReference>
<feature type="transmembrane region" description="Helical" evidence="5">
    <location>
        <begin position="12"/>
        <end position="31"/>
    </location>
</feature>
<dbReference type="PANTHER" id="PTHR43847:SF1">
    <property type="entry name" value="BLL3993 PROTEIN"/>
    <property type="match status" value="1"/>
</dbReference>
<dbReference type="PROSITE" id="PS50244">
    <property type="entry name" value="S5A_REDUCTASE"/>
    <property type="match status" value="1"/>
</dbReference>
<sequence>MSSNFFAQNGYLFYTIYIGWLLSEILLNRLLRGSDTDKKQQDKGSLGLLWFVIIASTAAAWPVATFTHALIYPSVFINYTGLILVVIGIIIRFTAISQLGRLFTVMVTIREGHLIKKDGLYKYLRHPSYAGSLLSFFGYGLSINNWYSLIVAFVPVLLVFIYRMQVEEKVLLSQFNTEYEDYMKHTKRVIPFIY</sequence>
<evidence type="ECO:0000313" key="6">
    <source>
        <dbReference type="EMBL" id="RFS19525.1"/>
    </source>
</evidence>
<feature type="transmembrane region" description="Helical" evidence="5">
    <location>
        <begin position="146"/>
        <end position="164"/>
    </location>
</feature>
<feature type="transmembrane region" description="Helical" evidence="5">
    <location>
        <begin position="70"/>
        <end position="91"/>
    </location>
</feature>
<name>A0A3E1Y4B2_9BACT</name>
<dbReference type="AlphaFoldDB" id="A0A3E1Y4B2"/>
<organism evidence="6 7">
    <name type="scientific">Chitinophaga silvatica</name>
    <dbReference type="NCBI Taxonomy" id="2282649"/>
    <lineage>
        <taxon>Bacteria</taxon>
        <taxon>Pseudomonadati</taxon>
        <taxon>Bacteroidota</taxon>
        <taxon>Chitinophagia</taxon>
        <taxon>Chitinophagales</taxon>
        <taxon>Chitinophagaceae</taxon>
        <taxon>Chitinophaga</taxon>
    </lineage>
</organism>
<dbReference type="EMBL" id="QPMM01000013">
    <property type="protein sequence ID" value="RFS19525.1"/>
    <property type="molecule type" value="Genomic_DNA"/>
</dbReference>
<dbReference type="OrthoDB" id="9809773at2"/>
<dbReference type="Gene3D" id="1.20.120.1630">
    <property type="match status" value="1"/>
</dbReference>
<proteinExistence type="predicted"/>
<keyword evidence="4 5" id="KW-0472">Membrane</keyword>
<keyword evidence="2 5" id="KW-0812">Transmembrane</keyword>
<dbReference type="Pfam" id="PF04140">
    <property type="entry name" value="ICMT"/>
    <property type="match status" value="1"/>
</dbReference>
<dbReference type="RefSeq" id="WP_116978179.1">
    <property type="nucleotide sequence ID" value="NZ_QPMM01000013.1"/>
</dbReference>
<keyword evidence="6" id="KW-0489">Methyltransferase</keyword>
<feature type="transmembrane region" description="Helical" evidence="5">
    <location>
        <begin position="43"/>
        <end position="64"/>
    </location>
</feature>
<keyword evidence="3 5" id="KW-1133">Transmembrane helix</keyword>
<accession>A0A3E1Y4B2</accession>
<dbReference type="InterPro" id="IPR052527">
    <property type="entry name" value="Metal_cation-efflux_comp"/>
</dbReference>
<keyword evidence="7" id="KW-1185">Reference proteome</keyword>
<comment type="caution">
    <text evidence="6">The sequence shown here is derived from an EMBL/GenBank/DDBJ whole genome shotgun (WGS) entry which is preliminary data.</text>
</comment>
<comment type="subcellular location">
    <subcellularLocation>
        <location evidence="1">Membrane</location>
        <topology evidence="1">Multi-pass membrane protein</topology>
    </subcellularLocation>
</comment>
<dbReference type="GO" id="GO:0032259">
    <property type="term" value="P:methylation"/>
    <property type="evidence" value="ECO:0007669"/>
    <property type="project" value="UniProtKB-KW"/>
</dbReference>
<dbReference type="GO" id="GO:0004671">
    <property type="term" value="F:protein C-terminal S-isoprenylcysteine carboxyl O-methyltransferase activity"/>
    <property type="evidence" value="ECO:0007669"/>
    <property type="project" value="InterPro"/>
</dbReference>
<dbReference type="Proteomes" id="UP000260644">
    <property type="component" value="Unassembled WGS sequence"/>
</dbReference>
<keyword evidence="6" id="KW-0808">Transferase</keyword>
<evidence type="ECO:0000313" key="7">
    <source>
        <dbReference type="Proteomes" id="UP000260644"/>
    </source>
</evidence>
<evidence type="ECO:0000256" key="1">
    <source>
        <dbReference type="ARBA" id="ARBA00004141"/>
    </source>
</evidence>
<protein>
    <submittedName>
        <fullName evidence="6">Isoprenylcysteine carboxylmethyltransferase family protein</fullName>
    </submittedName>
</protein>
<evidence type="ECO:0000256" key="2">
    <source>
        <dbReference type="ARBA" id="ARBA00022692"/>
    </source>
</evidence>